<dbReference type="AlphaFoldDB" id="A0A1U9KH31"/>
<dbReference type="InterPro" id="IPR025965">
    <property type="entry name" value="FlgD/Vpr_Ig-like"/>
</dbReference>
<dbReference type="Gene3D" id="2.60.40.4070">
    <property type="match status" value="1"/>
</dbReference>
<feature type="signal peptide" evidence="7">
    <location>
        <begin position="1"/>
        <end position="21"/>
    </location>
</feature>
<gene>
    <name evidence="10" type="ORF">A0U92_10350</name>
</gene>
<evidence type="ECO:0000256" key="1">
    <source>
        <dbReference type="ARBA" id="ARBA00010577"/>
    </source>
</evidence>
<name>A0A1U9KH31_ACEAC</name>
<dbReference type="InterPro" id="IPR005648">
    <property type="entry name" value="FlgD"/>
</dbReference>
<dbReference type="Pfam" id="PF13860">
    <property type="entry name" value="FlgD_ig"/>
    <property type="match status" value="1"/>
</dbReference>
<sequence length="267" mass="27019">MITTAPTSSSSTSLLSSAATASQSAASVNTAANSAATDATPTATSTNALSSLTSNFNTFLTLLTTQLKNQDPSSPMSSDSFTSELAQFASVEQQVDTNTNLKTLISLTQDGQQSTDMSLVGKTAVATTSELPLQNSSSSVSFNTTTEAPIAIAVSDSNGTVVKTAELTSTVGANTWTWDGTSDSGARLSDGSYNIAVQTADTSGNTFDVPFTVTGTVTGVTRNGSSIYVKMGDSIIDMSNVNSFSDAPTSSTTSTSSTSSGSPSSSS</sequence>
<dbReference type="STRING" id="435.A0U92_10350"/>
<comment type="function">
    <text evidence="4 5">Required for flagellar hook formation. May act as a scaffolding protein.</text>
</comment>
<evidence type="ECO:0000256" key="6">
    <source>
        <dbReference type="SAM" id="MobiDB-lite"/>
    </source>
</evidence>
<evidence type="ECO:0000256" key="4">
    <source>
        <dbReference type="ARBA" id="ARBA00024746"/>
    </source>
</evidence>
<feature type="region of interest" description="Disordered" evidence="6">
    <location>
        <begin position="242"/>
        <end position="267"/>
    </location>
</feature>
<keyword evidence="11" id="KW-1185">Reference proteome</keyword>
<evidence type="ECO:0000313" key="10">
    <source>
        <dbReference type="EMBL" id="AQS85114.1"/>
    </source>
</evidence>
<evidence type="ECO:0000313" key="11">
    <source>
        <dbReference type="Proteomes" id="UP000188937"/>
    </source>
</evidence>
<proteinExistence type="inferred from homology"/>
<protein>
    <recommendedName>
        <fullName evidence="2 5">Basal-body rod modification protein FlgD</fullName>
    </recommendedName>
</protein>
<evidence type="ECO:0000256" key="3">
    <source>
        <dbReference type="ARBA" id="ARBA00022795"/>
    </source>
</evidence>
<feature type="domain" description="FlgD Tudor-like" evidence="9">
    <location>
        <begin position="117"/>
        <end position="241"/>
    </location>
</feature>
<dbReference type="Pfam" id="PF13861">
    <property type="entry name" value="FLgD_tudor"/>
    <property type="match status" value="1"/>
</dbReference>
<dbReference type="Pfam" id="PF03963">
    <property type="entry name" value="FlgD"/>
    <property type="match status" value="1"/>
</dbReference>
<evidence type="ECO:0000256" key="5">
    <source>
        <dbReference type="RuleBase" id="RU362076"/>
    </source>
</evidence>
<feature type="chain" id="PRO_5010732016" description="Basal-body rod modification protein FlgD" evidence="7">
    <location>
        <begin position="22"/>
        <end position="267"/>
    </location>
</feature>
<keyword evidence="10" id="KW-0966">Cell projection</keyword>
<dbReference type="OrthoDB" id="9785233at2"/>
<dbReference type="eggNOG" id="COG1843">
    <property type="taxonomic scope" value="Bacteria"/>
</dbReference>
<dbReference type="KEGG" id="aace:A0U92_10350"/>
<dbReference type="InterPro" id="IPR025963">
    <property type="entry name" value="FLgD_Tudor"/>
</dbReference>
<feature type="domain" description="FlgD/Vpr Ig-like" evidence="8">
    <location>
        <begin position="137"/>
        <end position="201"/>
    </location>
</feature>
<comment type="similarity">
    <text evidence="1 5">Belongs to the FlgD family.</text>
</comment>
<evidence type="ECO:0000259" key="8">
    <source>
        <dbReference type="Pfam" id="PF13860"/>
    </source>
</evidence>
<keyword evidence="10" id="KW-0969">Cilium</keyword>
<evidence type="ECO:0000256" key="2">
    <source>
        <dbReference type="ARBA" id="ARBA00016013"/>
    </source>
</evidence>
<keyword evidence="3 5" id="KW-1005">Bacterial flagellum biogenesis</keyword>
<dbReference type="Gene3D" id="2.30.30.910">
    <property type="match status" value="1"/>
</dbReference>
<keyword evidence="7" id="KW-0732">Signal</keyword>
<dbReference type="EMBL" id="CP014692">
    <property type="protein sequence ID" value="AQS85114.1"/>
    <property type="molecule type" value="Genomic_DNA"/>
</dbReference>
<evidence type="ECO:0000259" key="9">
    <source>
        <dbReference type="Pfam" id="PF13861"/>
    </source>
</evidence>
<dbReference type="GO" id="GO:0044781">
    <property type="term" value="P:bacterial-type flagellum organization"/>
    <property type="evidence" value="ECO:0007669"/>
    <property type="project" value="UniProtKB-UniRule"/>
</dbReference>
<feature type="compositionally biased region" description="Low complexity" evidence="6">
    <location>
        <begin position="248"/>
        <end position="267"/>
    </location>
</feature>
<accession>A0A1U9KH31</accession>
<dbReference type="Proteomes" id="UP000188937">
    <property type="component" value="Chromosome"/>
</dbReference>
<keyword evidence="10" id="KW-0282">Flagellum</keyword>
<dbReference type="RefSeq" id="WP_077813159.1">
    <property type="nucleotide sequence ID" value="NZ_CP014692.1"/>
</dbReference>
<reference evidence="10 11" key="1">
    <citation type="submission" date="2016-03" db="EMBL/GenBank/DDBJ databases">
        <title>Acetic acid bacteria sequencing.</title>
        <authorList>
            <person name="Brandt J."/>
            <person name="Jakob F."/>
            <person name="Vogel R.F."/>
        </authorList>
    </citation>
    <scope>NUCLEOTIDE SEQUENCE [LARGE SCALE GENOMIC DNA]</scope>
    <source>
        <strain evidence="10 11">TMW2.1153</strain>
    </source>
</reference>
<organism evidence="10 11">
    <name type="scientific">Acetobacter aceti</name>
    <dbReference type="NCBI Taxonomy" id="435"/>
    <lineage>
        <taxon>Bacteria</taxon>
        <taxon>Pseudomonadati</taxon>
        <taxon>Pseudomonadota</taxon>
        <taxon>Alphaproteobacteria</taxon>
        <taxon>Acetobacterales</taxon>
        <taxon>Acetobacteraceae</taxon>
        <taxon>Acetobacter</taxon>
        <taxon>Acetobacter subgen. Acetobacter</taxon>
    </lineage>
</organism>
<evidence type="ECO:0000256" key="7">
    <source>
        <dbReference type="SAM" id="SignalP"/>
    </source>
</evidence>